<dbReference type="EMBL" id="GIFK01002821">
    <property type="protein sequence ID" value="NBJ60524.1"/>
    <property type="molecule type" value="Transcribed_RNA"/>
</dbReference>
<name>A0A6B2EAW4_9DIPT</name>
<dbReference type="InterPro" id="IPR038991">
    <property type="entry name" value="CAAP1"/>
</dbReference>
<feature type="compositionally biased region" description="Acidic residues" evidence="1">
    <location>
        <begin position="500"/>
        <end position="515"/>
    </location>
</feature>
<feature type="region of interest" description="Disordered" evidence="1">
    <location>
        <begin position="562"/>
        <end position="615"/>
    </location>
</feature>
<feature type="compositionally biased region" description="Basic and acidic residues" evidence="1">
    <location>
        <begin position="418"/>
        <end position="434"/>
    </location>
</feature>
<feature type="compositionally biased region" description="Basic and acidic residues" evidence="1">
    <location>
        <begin position="108"/>
        <end position="130"/>
    </location>
</feature>
<evidence type="ECO:0000256" key="1">
    <source>
        <dbReference type="SAM" id="MobiDB-lite"/>
    </source>
</evidence>
<organism evidence="2">
    <name type="scientific">Phlebotomus kandelakii</name>
    <dbReference type="NCBI Taxonomy" id="1109342"/>
    <lineage>
        <taxon>Eukaryota</taxon>
        <taxon>Metazoa</taxon>
        <taxon>Ecdysozoa</taxon>
        <taxon>Arthropoda</taxon>
        <taxon>Hexapoda</taxon>
        <taxon>Insecta</taxon>
        <taxon>Pterygota</taxon>
        <taxon>Neoptera</taxon>
        <taxon>Endopterygota</taxon>
        <taxon>Diptera</taxon>
        <taxon>Nematocera</taxon>
        <taxon>Psychodoidea</taxon>
        <taxon>Psychodidae</taxon>
        <taxon>Phlebotomus</taxon>
        <taxon>Larroussius</taxon>
    </lineage>
</organism>
<feature type="compositionally biased region" description="Acidic residues" evidence="1">
    <location>
        <begin position="452"/>
        <end position="478"/>
    </location>
</feature>
<reference evidence="2" key="1">
    <citation type="submission" date="2019-10" db="EMBL/GenBank/DDBJ databases">
        <title>Short sand fly seasons in Tbilisi, Georgia, hinder development of host immunity to saliva of the visceral leishmaniasis vector Phlebotomus kandelakii.</title>
        <authorList>
            <person name="Oliveira F."/>
            <person name="Giorgobiani E."/>
            <person name="Guimaraes-Costa A.B."/>
            <person name="Abdeladhim M."/>
            <person name="Oristian J."/>
            <person name="Tskhvaradze L."/>
            <person name="Tsertsvadze N."/>
            <person name="Zakalashvili M."/>
            <person name="Valenzuela J.G."/>
            <person name="Kamhawi S."/>
        </authorList>
    </citation>
    <scope>NUCLEOTIDE SEQUENCE</scope>
    <source>
        <strain evidence="2">Wild-capture in Tbilisi</strain>
        <tissue evidence="2">Salivary glands</tissue>
    </source>
</reference>
<dbReference type="GO" id="GO:0042981">
    <property type="term" value="P:regulation of apoptotic process"/>
    <property type="evidence" value="ECO:0007669"/>
    <property type="project" value="InterPro"/>
</dbReference>
<dbReference type="Pfam" id="PF15335">
    <property type="entry name" value="CAAP1"/>
    <property type="match status" value="1"/>
</dbReference>
<dbReference type="PANTHER" id="PTHR14740:SF3">
    <property type="entry name" value="CASPASE ACTIVITY AND APOPTOSIS INHIBITOR 1"/>
    <property type="match status" value="1"/>
</dbReference>
<protein>
    <submittedName>
        <fullName evidence="2">Putative microtubule-associated protein futsch isoform x2</fullName>
    </submittedName>
</protein>
<evidence type="ECO:0000313" key="2">
    <source>
        <dbReference type="EMBL" id="NBJ60524.1"/>
    </source>
</evidence>
<feature type="region of interest" description="Disordered" evidence="1">
    <location>
        <begin position="313"/>
        <end position="543"/>
    </location>
</feature>
<feature type="compositionally biased region" description="Basic and acidic residues" evidence="1">
    <location>
        <begin position="479"/>
        <end position="499"/>
    </location>
</feature>
<feature type="compositionally biased region" description="Basic and acidic residues" evidence="1">
    <location>
        <begin position="242"/>
        <end position="273"/>
    </location>
</feature>
<feature type="compositionally biased region" description="Pro residues" evidence="1">
    <location>
        <begin position="198"/>
        <end position="208"/>
    </location>
</feature>
<proteinExistence type="predicted"/>
<accession>A0A6B2EAW4</accession>
<feature type="region of interest" description="Disordered" evidence="1">
    <location>
        <begin position="171"/>
        <end position="279"/>
    </location>
</feature>
<dbReference type="PANTHER" id="PTHR14740">
    <property type="entry name" value="CASPASE ACTIVITY AND APOPTOSIS INHIBITOR 1"/>
    <property type="match status" value="1"/>
</dbReference>
<feature type="compositionally biased region" description="Basic and acidic residues" evidence="1">
    <location>
        <begin position="442"/>
        <end position="451"/>
    </location>
</feature>
<feature type="compositionally biased region" description="Basic and acidic residues" evidence="1">
    <location>
        <begin position="351"/>
        <end position="373"/>
    </location>
</feature>
<feature type="compositionally biased region" description="Acidic residues" evidence="1">
    <location>
        <begin position="388"/>
        <end position="409"/>
    </location>
</feature>
<sequence length="615" mass="69636">MPAQKHKVLGKIQPKQEVEKVKVKSEPIDILPLSEYVDDRVELIKQAFQCLKPKSIKAIAPDFLQTKPIEKIQEQCLNEVLGMSKKRLLAIINATKCPTDTESSSDEETVKPIEEHISLDEISSEDERPKGGKKRQKKIEKKEERKPAEKKKEYSVLELLELQARARAIRSQLALEPVTKIEIKESDEEEQVEEQPPKIKPPVQPSTPAPAKSTSSSSSQSSAKPSSPRTMRVIKSTVTDMSKSKEKTKNKVKESNKNGLEHLERNKSSDEPQKATVRRIKLKRNWRKRSQVGDGLAQDNPSNLVIVVKNTAVQIQPEPEEERERSGSPDVLPIVPSPETLCISSDTDEEIPAKEKHDEKIVKETPVVPEKEPSPPMEFTEESKRDEALEEGEVLDELELTIHEDDENLEAVIAEKPPQVEKKNTDEEDKRAEKSDEENVETDDKEKPTTEEEKEVTEEDKSDDELNDDCIEIECTDILEDHQENTDQKDESDTQNKTEPEEEILELDDSSDEDNLPLSQLVGEKGSSPSKVNNSKIESWNSRWLESSRVSKIMATSRLANTVRRKIKTKGKKQKETDENDTNSAEEAQVKVPESSAEVGSVEHFHELAEKQQQE</sequence>
<feature type="compositionally biased region" description="Basic residues" evidence="1">
    <location>
        <begin position="563"/>
        <end position="573"/>
    </location>
</feature>
<feature type="compositionally biased region" description="Polar residues" evidence="1">
    <location>
        <begin position="527"/>
        <end position="543"/>
    </location>
</feature>
<feature type="compositionally biased region" description="Basic and acidic residues" evidence="1">
    <location>
        <begin position="601"/>
        <end position="615"/>
    </location>
</feature>
<dbReference type="AlphaFoldDB" id="A0A6B2EAW4"/>
<feature type="compositionally biased region" description="Basic and acidic residues" evidence="1">
    <location>
        <begin position="140"/>
        <end position="155"/>
    </location>
</feature>
<feature type="compositionally biased region" description="Low complexity" evidence="1">
    <location>
        <begin position="209"/>
        <end position="228"/>
    </location>
</feature>
<feature type="region of interest" description="Disordered" evidence="1">
    <location>
        <begin position="98"/>
        <end position="156"/>
    </location>
</feature>